<keyword evidence="1" id="KW-0175">Coiled coil</keyword>
<feature type="region of interest" description="Disordered" evidence="2">
    <location>
        <begin position="410"/>
        <end position="519"/>
    </location>
</feature>
<sequence length="519" mass="54175">MAGRRRLQDRLAVLGGARPDLLEAAPGARPRFAALGGVLLSTGGLAVASASFALHMALGVWGPFALVLGLGWGAVVVNLDRMLLVGMAHDASLKRNLALAVPRVGLALILGVVVATPLTLQVFHKEIDAEITVMQAEAADAYRQSLESDARFAGLAELQERVTRGQDVVATGGQSDPALAAVQADVTATQAAYDAALATQRDLEARAQCELDGTCGTGDAGTGEAYLQARAAADAQAAVVASARTALDDAQETASDAESRSADLAAASLATDQAELTRLTAELDRLQAAFDATNEGSGGILLRLEALDRLSDSNATLAVAKSMLSLLFMCVEILPVLMKVLLNFGPPTAYDKLAALRDGGDVEIEELQQQSRRTVAEAKEELLVMAEQERLDRQKAAIRARHLAALAQAQVEAEEAARPAPQPAPRRSRSPPDSSGTPARSGWPARPRGPSARPAGRATGFRPASDADRHHAPRRALPRKCTPRCVIGRRSTSGLAGGVRSGRVPGRGHAGSAHHRGAA</sequence>
<evidence type="ECO:0000313" key="5">
    <source>
        <dbReference type="Proteomes" id="UP000246661"/>
    </source>
</evidence>
<dbReference type="InterPro" id="IPR025519">
    <property type="entry name" value="DUF4407"/>
</dbReference>
<feature type="transmembrane region" description="Helical" evidence="3">
    <location>
        <begin position="100"/>
        <end position="120"/>
    </location>
</feature>
<evidence type="ECO:0000313" key="4">
    <source>
        <dbReference type="EMBL" id="PWW23509.1"/>
    </source>
</evidence>
<dbReference type="RefSeq" id="WP_110005905.1">
    <property type="nucleotide sequence ID" value="NZ_QGTX01000001.1"/>
</dbReference>
<keyword evidence="3" id="KW-1133">Transmembrane helix</keyword>
<evidence type="ECO:0000256" key="2">
    <source>
        <dbReference type="SAM" id="MobiDB-lite"/>
    </source>
</evidence>
<dbReference type="OrthoDB" id="594406at2"/>
<feature type="compositionally biased region" description="Basic residues" evidence="2">
    <location>
        <begin position="471"/>
        <end position="482"/>
    </location>
</feature>
<keyword evidence="3" id="KW-0472">Membrane</keyword>
<keyword evidence="3" id="KW-0812">Transmembrane</keyword>
<reference evidence="5" key="1">
    <citation type="submission" date="2018-05" db="EMBL/GenBank/DDBJ databases">
        <authorList>
            <person name="Klenk H.-P."/>
            <person name="Huntemann M."/>
            <person name="Clum A."/>
            <person name="Pillay M."/>
            <person name="Palaniappan K."/>
            <person name="Varghese N."/>
            <person name="Mikhailova N."/>
            <person name="Stamatis D."/>
            <person name="Reddy T."/>
            <person name="Daum C."/>
            <person name="Shapiro N."/>
            <person name="Ivanova N."/>
            <person name="Kyrpides N."/>
            <person name="Woyke T."/>
        </authorList>
    </citation>
    <scope>NUCLEOTIDE SEQUENCE [LARGE SCALE GENOMIC DNA]</scope>
    <source>
        <strain evidence="5">DSM 45417</strain>
    </source>
</reference>
<dbReference type="Proteomes" id="UP000246661">
    <property type="component" value="Unassembled WGS sequence"/>
</dbReference>
<evidence type="ECO:0000256" key="1">
    <source>
        <dbReference type="SAM" id="Coils"/>
    </source>
</evidence>
<feature type="transmembrane region" description="Helical" evidence="3">
    <location>
        <begin position="60"/>
        <end position="79"/>
    </location>
</feature>
<comment type="caution">
    <text evidence="4">The sequence shown here is derived from an EMBL/GenBank/DDBJ whole genome shotgun (WGS) entry which is preliminary data.</text>
</comment>
<feature type="compositionally biased region" description="Low complexity" evidence="2">
    <location>
        <begin position="442"/>
        <end position="460"/>
    </location>
</feature>
<organism evidence="4 5">
    <name type="scientific">Geodermatophilus normandii</name>
    <dbReference type="NCBI Taxonomy" id="1137989"/>
    <lineage>
        <taxon>Bacteria</taxon>
        <taxon>Bacillati</taxon>
        <taxon>Actinomycetota</taxon>
        <taxon>Actinomycetes</taxon>
        <taxon>Geodermatophilales</taxon>
        <taxon>Geodermatophilaceae</taxon>
        <taxon>Geodermatophilus</taxon>
    </lineage>
</organism>
<name>A0A317QKH4_9ACTN</name>
<dbReference type="AlphaFoldDB" id="A0A317QKH4"/>
<accession>A0A317QKH4</accession>
<dbReference type="EMBL" id="QGTX01000001">
    <property type="protein sequence ID" value="PWW23509.1"/>
    <property type="molecule type" value="Genomic_DNA"/>
</dbReference>
<gene>
    <name evidence="4" type="ORF">JD79_02683</name>
</gene>
<feature type="coiled-coil region" evidence="1">
    <location>
        <begin position="240"/>
        <end position="289"/>
    </location>
</feature>
<proteinExistence type="predicted"/>
<keyword evidence="5" id="KW-1185">Reference proteome</keyword>
<protein>
    <submittedName>
        <fullName evidence="4">Uncharacterized protein DUF4407</fullName>
    </submittedName>
</protein>
<dbReference type="Pfam" id="PF14362">
    <property type="entry name" value="DUF4407"/>
    <property type="match status" value="1"/>
</dbReference>
<evidence type="ECO:0000256" key="3">
    <source>
        <dbReference type="SAM" id="Phobius"/>
    </source>
</evidence>
<feature type="transmembrane region" description="Helical" evidence="3">
    <location>
        <begin position="32"/>
        <end position="54"/>
    </location>
</feature>